<evidence type="ECO:0000313" key="5">
    <source>
        <dbReference type="Proteomes" id="UP000037558"/>
    </source>
</evidence>
<evidence type="ECO:0000256" key="2">
    <source>
        <dbReference type="SAM" id="MobiDB-lite"/>
    </source>
</evidence>
<dbReference type="RefSeq" id="WP_053401410.1">
    <property type="nucleotide sequence ID" value="NZ_LILC01000013.1"/>
</dbReference>
<evidence type="ECO:0000256" key="1">
    <source>
        <dbReference type="ARBA" id="ARBA00022729"/>
    </source>
</evidence>
<dbReference type="AlphaFoldDB" id="A0A0M0L5H2"/>
<dbReference type="Gene3D" id="2.60.40.1240">
    <property type="match status" value="1"/>
</dbReference>
<dbReference type="EMBL" id="LILC01000013">
    <property type="protein sequence ID" value="KOO46330.1"/>
    <property type="molecule type" value="Genomic_DNA"/>
</dbReference>
<dbReference type="Proteomes" id="UP000037558">
    <property type="component" value="Unassembled WGS sequence"/>
</dbReference>
<feature type="compositionally biased region" description="Basic and acidic residues" evidence="2">
    <location>
        <begin position="33"/>
        <end position="54"/>
    </location>
</feature>
<feature type="region of interest" description="Disordered" evidence="2">
    <location>
        <begin position="33"/>
        <end position="64"/>
    </location>
</feature>
<dbReference type="InterPro" id="IPR029050">
    <property type="entry name" value="Immunoprotect_excell_Ig-like"/>
</dbReference>
<feature type="chain" id="PRO_5039201189" description="Lipoprotein" evidence="3">
    <location>
        <begin position="22"/>
        <end position="210"/>
    </location>
</feature>
<evidence type="ECO:0008006" key="6">
    <source>
        <dbReference type="Google" id="ProtNLM"/>
    </source>
</evidence>
<keyword evidence="1 3" id="KW-0732">Signal</keyword>
<organism evidence="4 5">
    <name type="scientific">Priestia koreensis</name>
    <dbReference type="NCBI Taxonomy" id="284581"/>
    <lineage>
        <taxon>Bacteria</taxon>
        <taxon>Bacillati</taxon>
        <taxon>Bacillota</taxon>
        <taxon>Bacilli</taxon>
        <taxon>Bacillales</taxon>
        <taxon>Bacillaceae</taxon>
        <taxon>Priestia</taxon>
    </lineage>
</organism>
<evidence type="ECO:0000313" key="4">
    <source>
        <dbReference type="EMBL" id="KOO46330.1"/>
    </source>
</evidence>
<proteinExistence type="predicted"/>
<sequence length="210" mass="23683">MILKKTIGLLISSVVSIGLLAACSQETEKVFVKEEGTKQKEEKQTPKPVAKKESPLGTRSNPIPFQKTATIEDDIYDDNGDSYPIKFDLTMEEIIRGEQAYQMLKKMNEFNEAPPEGYEYMIVKSKVKFVESETKDLAFNIDGIVNFAVVSESGDIYSGDITPSTEPEFSFEMYVGNEKEGYIAGLVKKDEKAQLRYQKNLDGEVFFNLQ</sequence>
<dbReference type="PATRIC" id="fig|284581.3.peg.2263"/>
<feature type="signal peptide" evidence="3">
    <location>
        <begin position="1"/>
        <end position="21"/>
    </location>
</feature>
<evidence type="ECO:0000256" key="3">
    <source>
        <dbReference type="SAM" id="SignalP"/>
    </source>
</evidence>
<comment type="caution">
    <text evidence="4">The sequence shown here is derived from an EMBL/GenBank/DDBJ whole genome shotgun (WGS) entry which is preliminary data.</text>
</comment>
<name>A0A0M0L5H2_9BACI</name>
<dbReference type="PROSITE" id="PS51257">
    <property type="entry name" value="PROKAR_LIPOPROTEIN"/>
    <property type="match status" value="1"/>
</dbReference>
<keyword evidence="5" id="KW-1185">Reference proteome</keyword>
<dbReference type="OrthoDB" id="1756107at2"/>
<protein>
    <recommendedName>
        <fullName evidence="6">Lipoprotein</fullName>
    </recommendedName>
</protein>
<accession>A0A0M0L5H2</accession>
<reference evidence="5" key="1">
    <citation type="submission" date="2015-08" db="EMBL/GenBank/DDBJ databases">
        <title>Fjat-14210 dsm16467.</title>
        <authorList>
            <person name="Liu B."/>
            <person name="Wang J."/>
            <person name="Zhu Y."/>
            <person name="Liu G."/>
            <person name="Chen Q."/>
            <person name="Chen Z."/>
            <person name="Lan J."/>
            <person name="Che J."/>
            <person name="Ge C."/>
            <person name="Shi H."/>
            <person name="Pan Z."/>
            <person name="Liu X."/>
        </authorList>
    </citation>
    <scope>NUCLEOTIDE SEQUENCE [LARGE SCALE GENOMIC DNA]</scope>
    <source>
        <strain evidence="5">DSM 16467</strain>
    </source>
</reference>
<dbReference type="STRING" id="284581.AMD01_10815"/>
<gene>
    <name evidence="4" type="ORF">AMD01_10815</name>
</gene>